<evidence type="ECO:0000313" key="4">
    <source>
        <dbReference type="Proteomes" id="UP000422108"/>
    </source>
</evidence>
<dbReference type="Gene3D" id="3.30.450.20">
    <property type="entry name" value="PAS domain"/>
    <property type="match status" value="1"/>
</dbReference>
<dbReference type="SUPFAM" id="SSF55785">
    <property type="entry name" value="PYP-like sensor domain (PAS domain)"/>
    <property type="match status" value="1"/>
</dbReference>
<dbReference type="InterPro" id="IPR000014">
    <property type="entry name" value="PAS"/>
</dbReference>
<proteinExistence type="predicted"/>
<evidence type="ECO:0000259" key="2">
    <source>
        <dbReference type="PROSITE" id="PS50112"/>
    </source>
</evidence>
<reference evidence="3 4" key="1">
    <citation type="submission" date="2019-11" db="EMBL/GenBank/DDBJ databases">
        <title>Comparative genomics of hydrocarbon-degrading Desulfosarcina strains.</title>
        <authorList>
            <person name="Watanabe M."/>
            <person name="Kojima H."/>
            <person name="Fukui M."/>
        </authorList>
    </citation>
    <scope>NUCLEOTIDE SEQUENCE [LARGE SCALE GENOMIC DNA]</scope>
    <source>
        <strain evidence="4">oXyS1</strain>
    </source>
</reference>
<keyword evidence="1" id="KW-0472">Membrane</keyword>
<feature type="transmembrane region" description="Helical" evidence="1">
    <location>
        <begin position="6"/>
        <end position="30"/>
    </location>
</feature>
<dbReference type="Pfam" id="PF00989">
    <property type="entry name" value="PAS"/>
    <property type="match status" value="1"/>
</dbReference>
<protein>
    <recommendedName>
        <fullName evidence="2">PAS domain-containing protein</fullName>
    </recommendedName>
</protein>
<organism evidence="3 4">
    <name type="scientific">Desulfosarcina ovata subsp. ovata</name>
    <dbReference type="NCBI Taxonomy" id="2752305"/>
    <lineage>
        <taxon>Bacteria</taxon>
        <taxon>Pseudomonadati</taxon>
        <taxon>Thermodesulfobacteriota</taxon>
        <taxon>Desulfobacteria</taxon>
        <taxon>Desulfobacterales</taxon>
        <taxon>Desulfosarcinaceae</taxon>
        <taxon>Desulfosarcina</taxon>
    </lineage>
</organism>
<sequence>MREDARMTMVLSAILLLAGFGGFVSLFWMYSYRSTRRSLLDTSAFAEKLVAHLPVGLIATDQEERVTFFNSAAETITGLSAVDATGSTVDAILPDQWHALEQALDRSKAITEQENECTFPNGRSVPLSISATRINNIMKTEKNHEQGQTHPHPDR</sequence>
<dbReference type="AlphaFoldDB" id="A0A5K8ACE8"/>
<dbReference type="SMART" id="SM00091">
    <property type="entry name" value="PAS"/>
    <property type="match status" value="1"/>
</dbReference>
<dbReference type="EMBL" id="AP021879">
    <property type="protein sequence ID" value="BBO90295.1"/>
    <property type="molecule type" value="Genomic_DNA"/>
</dbReference>
<dbReference type="Proteomes" id="UP000422108">
    <property type="component" value="Chromosome"/>
</dbReference>
<gene>
    <name evidence="3" type="ORF">DSCOOX_34750</name>
</gene>
<dbReference type="InterPro" id="IPR035965">
    <property type="entry name" value="PAS-like_dom_sf"/>
</dbReference>
<name>A0A5K8ACE8_9BACT</name>
<dbReference type="NCBIfam" id="TIGR00229">
    <property type="entry name" value="sensory_box"/>
    <property type="match status" value="1"/>
</dbReference>
<keyword evidence="1" id="KW-0812">Transmembrane</keyword>
<dbReference type="CDD" id="cd00130">
    <property type="entry name" value="PAS"/>
    <property type="match status" value="1"/>
</dbReference>
<feature type="domain" description="PAS" evidence="2">
    <location>
        <begin position="42"/>
        <end position="113"/>
    </location>
</feature>
<evidence type="ECO:0000313" key="3">
    <source>
        <dbReference type="EMBL" id="BBO90295.1"/>
    </source>
</evidence>
<accession>A0A5K8ACE8</accession>
<dbReference type="PROSITE" id="PS50112">
    <property type="entry name" value="PAS"/>
    <property type="match status" value="1"/>
</dbReference>
<keyword evidence="4" id="KW-1185">Reference proteome</keyword>
<dbReference type="RefSeq" id="WP_155311372.1">
    <property type="nucleotide sequence ID" value="NZ_AP021879.1"/>
</dbReference>
<dbReference type="InterPro" id="IPR013767">
    <property type="entry name" value="PAS_fold"/>
</dbReference>
<keyword evidence="1" id="KW-1133">Transmembrane helix</keyword>
<dbReference type="GO" id="GO:0006355">
    <property type="term" value="P:regulation of DNA-templated transcription"/>
    <property type="evidence" value="ECO:0007669"/>
    <property type="project" value="InterPro"/>
</dbReference>
<evidence type="ECO:0000256" key="1">
    <source>
        <dbReference type="SAM" id="Phobius"/>
    </source>
</evidence>